<keyword evidence="2" id="KW-1185">Reference proteome</keyword>
<sequence>MTTIELVRVLQGHTDPDSAYLVNDYPYGYTLRCQIRYWVETAAKGAKRGMQRFVSQTTNPKQPATVWNKPKPATYDLLTVMYLDGDDHVQHTGVGELGANPQGDAWFRLHGIYAQLTDEQRHRYDGLVALSRRYAQPWEDFEASVTALAAHLADTGAEPEFTKGTWTDTNGRPRYIGAEYAPVYLALARRRNTGA</sequence>
<name>A0ABP8DIJ2_9ACTN</name>
<accession>A0ABP8DIJ2</accession>
<reference evidence="2" key="1">
    <citation type="journal article" date="2019" name="Int. J. Syst. Evol. Microbiol.">
        <title>The Global Catalogue of Microorganisms (GCM) 10K type strain sequencing project: providing services to taxonomists for standard genome sequencing and annotation.</title>
        <authorList>
            <consortium name="The Broad Institute Genomics Platform"/>
            <consortium name="The Broad Institute Genome Sequencing Center for Infectious Disease"/>
            <person name="Wu L."/>
            <person name="Ma J."/>
        </authorList>
    </citation>
    <scope>NUCLEOTIDE SEQUENCE [LARGE SCALE GENOMIC DNA]</scope>
    <source>
        <strain evidence="2">JCM 17441</strain>
    </source>
</reference>
<protein>
    <submittedName>
        <fullName evidence="1">Uncharacterized protein</fullName>
    </submittedName>
</protein>
<gene>
    <name evidence="1" type="ORF">GCM10022255_069660</name>
</gene>
<comment type="caution">
    <text evidence="1">The sequence shown here is derived from an EMBL/GenBank/DDBJ whole genome shotgun (WGS) entry which is preliminary data.</text>
</comment>
<dbReference type="RefSeq" id="WP_345133499.1">
    <property type="nucleotide sequence ID" value="NZ_BAABAT010000024.1"/>
</dbReference>
<evidence type="ECO:0000313" key="1">
    <source>
        <dbReference type="EMBL" id="GAA4256513.1"/>
    </source>
</evidence>
<evidence type="ECO:0000313" key="2">
    <source>
        <dbReference type="Proteomes" id="UP001500620"/>
    </source>
</evidence>
<proteinExistence type="predicted"/>
<dbReference type="EMBL" id="BAABAT010000024">
    <property type="protein sequence ID" value="GAA4256513.1"/>
    <property type="molecule type" value="Genomic_DNA"/>
</dbReference>
<organism evidence="1 2">
    <name type="scientific">Dactylosporangium darangshiense</name>
    <dbReference type="NCBI Taxonomy" id="579108"/>
    <lineage>
        <taxon>Bacteria</taxon>
        <taxon>Bacillati</taxon>
        <taxon>Actinomycetota</taxon>
        <taxon>Actinomycetes</taxon>
        <taxon>Micromonosporales</taxon>
        <taxon>Micromonosporaceae</taxon>
        <taxon>Dactylosporangium</taxon>
    </lineage>
</organism>
<dbReference type="Proteomes" id="UP001500620">
    <property type="component" value="Unassembled WGS sequence"/>
</dbReference>